<proteinExistence type="predicted"/>
<dbReference type="InterPro" id="IPR021109">
    <property type="entry name" value="Peptidase_aspartic_dom_sf"/>
</dbReference>
<dbReference type="Gene3D" id="2.30.42.10">
    <property type="match status" value="1"/>
</dbReference>
<feature type="signal peptide" evidence="1">
    <location>
        <begin position="1"/>
        <end position="20"/>
    </location>
</feature>
<dbReference type="PROSITE" id="PS00141">
    <property type="entry name" value="ASP_PROTEASE"/>
    <property type="match status" value="1"/>
</dbReference>
<dbReference type="InterPro" id="IPR001969">
    <property type="entry name" value="Aspartic_peptidase_AS"/>
</dbReference>
<dbReference type="Proteomes" id="UP000218151">
    <property type="component" value="Unassembled WGS sequence"/>
</dbReference>
<dbReference type="InterPro" id="IPR036034">
    <property type="entry name" value="PDZ_sf"/>
</dbReference>
<evidence type="ECO:0000313" key="3">
    <source>
        <dbReference type="Proteomes" id="UP000218151"/>
    </source>
</evidence>
<evidence type="ECO:0000256" key="1">
    <source>
        <dbReference type="SAM" id="SignalP"/>
    </source>
</evidence>
<evidence type="ECO:0008006" key="4">
    <source>
        <dbReference type="Google" id="ProtNLM"/>
    </source>
</evidence>
<name>A0A2A2SHV8_9SPHN</name>
<dbReference type="SUPFAM" id="SSF50630">
    <property type="entry name" value="Acid proteases"/>
    <property type="match status" value="1"/>
</dbReference>
<dbReference type="SUPFAM" id="SSF50156">
    <property type="entry name" value="PDZ domain-like"/>
    <property type="match status" value="1"/>
</dbReference>
<dbReference type="Pfam" id="PF13650">
    <property type="entry name" value="Asp_protease_2"/>
    <property type="match status" value="1"/>
</dbReference>
<dbReference type="GO" id="GO:0004190">
    <property type="term" value="F:aspartic-type endopeptidase activity"/>
    <property type="evidence" value="ECO:0007669"/>
    <property type="project" value="InterPro"/>
</dbReference>
<feature type="chain" id="PRO_5012674766" description="PDZ domain-containing protein" evidence="1">
    <location>
        <begin position="21"/>
        <end position="394"/>
    </location>
</feature>
<keyword evidence="3" id="KW-1185">Reference proteome</keyword>
<dbReference type="GO" id="GO:0006508">
    <property type="term" value="P:proteolysis"/>
    <property type="evidence" value="ECO:0007669"/>
    <property type="project" value="InterPro"/>
</dbReference>
<dbReference type="RefSeq" id="WP_095997316.1">
    <property type="nucleotide sequence ID" value="NZ_NSLI01000002.1"/>
</dbReference>
<dbReference type="AlphaFoldDB" id="A0A2A2SHV8"/>
<evidence type="ECO:0000313" key="2">
    <source>
        <dbReference type="EMBL" id="PAX08805.1"/>
    </source>
</evidence>
<accession>A0A2A2SHV8</accession>
<dbReference type="Gene3D" id="2.40.70.10">
    <property type="entry name" value="Acid Proteases"/>
    <property type="match status" value="2"/>
</dbReference>
<dbReference type="OrthoDB" id="7547925at2"/>
<protein>
    <recommendedName>
        <fullName evidence="4">PDZ domain-containing protein</fullName>
    </recommendedName>
</protein>
<organism evidence="2 3">
    <name type="scientific">Sphingomonas lenta</name>
    <dbReference type="NCBI Taxonomy" id="1141887"/>
    <lineage>
        <taxon>Bacteria</taxon>
        <taxon>Pseudomonadati</taxon>
        <taxon>Pseudomonadota</taxon>
        <taxon>Alphaproteobacteria</taxon>
        <taxon>Sphingomonadales</taxon>
        <taxon>Sphingomonadaceae</taxon>
        <taxon>Sphingomonas</taxon>
    </lineage>
</organism>
<reference evidence="3" key="1">
    <citation type="submission" date="2017-09" db="EMBL/GenBank/DDBJ databases">
        <authorList>
            <person name="Feng G."/>
            <person name="Zhu H."/>
        </authorList>
    </citation>
    <scope>NUCLEOTIDE SEQUENCE [LARGE SCALE GENOMIC DNA]</scope>
    <source>
        <strain evidence="3">1PNM-20</strain>
    </source>
</reference>
<sequence>MRRLPLLAPLLLAAAVPSQTAPRPAGQYALAPDAEARWVPFELTPANQIRFDAAVDGRPASAILDTGVSSSVLSRSFAGLDPKRVRADGKATAIGGAVAVGWTPTARVEIGPLTRTGGGLTVATLPAIATGSERRVDLLVGADMLRAHALEIDGERRRFRLLPSGRLPFTGPTAPLTVSPSRGVYESEIRLNGRRVRPMIVDTGDGSAMTVTRPEWQAARTGALPMTSAVSYGLAGPAVSGLAVMPRLELGELAARDVEMRIEEPGGFSQRVGAAGRIGAGFLGRYRVLLDPGAGRMVLVPGPNSGAPPVRSTSGLLLGVLPDRLRVLHVMRGGPAAASGWKDGETICSVDGVRVAPGYAALPLARWTAGEPGRVVRLVTCGGAERTLTLRRFY</sequence>
<gene>
    <name evidence="2" type="ORF">CKY28_05455</name>
</gene>
<dbReference type="EMBL" id="NSLI01000002">
    <property type="protein sequence ID" value="PAX08805.1"/>
    <property type="molecule type" value="Genomic_DNA"/>
</dbReference>
<comment type="caution">
    <text evidence="2">The sequence shown here is derived from an EMBL/GenBank/DDBJ whole genome shotgun (WGS) entry which is preliminary data.</text>
</comment>
<keyword evidence="1" id="KW-0732">Signal</keyword>